<proteinExistence type="predicted"/>
<dbReference type="InterPro" id="IPR019787">
    <property type="entry name" value="Znf_PHD-finger"/>
</dbReference>
<dbReference type="PANTHER" id="PTHR13513">
    <property type="entry name" value="E3 UBIQUITIN-PROTEIN LIGASE UBR7"/>
    <property type="match status" value="1"/>
</dbReference>
<evidence type="ECO:0000256" key="3">
    <source>
        <dbReference type="ARBA" id="ARBA00022833"/>
    </source>
</evidence>
<dbReference type="InterPro" id="IPR001965">
    <property type="entry name" value="Znf_PHD"/>
</dbReference>
<dbReference type="GO" id="GO:0008270">
    <property type="term" value="F:zinc ion binding"/>
    <property type="evidence" value="ECO:0007669"/>
    <property type="project" value="UniProtKB-KW"/>
</dbReference>
<dbReference type="Gene3D" id="3.30.40.10">
    <property type="entry name" value="Zinc/RING finger domain, C3HC4 (zinc finger)"/>
    <property type="match status" value="1"/>
</dbReference>
<name>A0A2R6NL72_9APHY</name>
<dbReference type="CDD" id="cd19677">
    <property type="entry name" value="UBR-box_UBR7"/>
    <property type="match status" value="1"/>
</dbReference>
<keyword evidence="2" id="KW-0863">Zinc-finger</keyword>
<feature type="zinc finger region" description="UBR-type" evidence="4">
    <location>
        <begin position="29"/>
        <end position="95"/>
    </location>
</feature>
<dbReference type="SUPFAM" id="SSF57903">
    <property type="entry name" value="FYVE/PHD zinc finger"/>
    <property type="match status" value="1"/>
</dbReference>
<evidence type="ECO:0000256" key="1">
    <source>
        <dbReference type="ARBA" id="ARBA00022723"/>
    </source>
</evidence>
<dbReference type="OrthoDB" id="5795902at2759"/>
<evidence type="ECO:0000256" key="4">
    <source>
        <dbReference type="PROSITE-ProRule" id="PRU00508"/>
    </source>
</evidence>
<keyword evidence="3" id="KW-0862">Zinc</keyword>
<sequence length="400" mass="44123">MTSLTLSSILASQASLLQEASEALPHQFSQCTHPLGYIRQAVYLCRTCGETRGICSACSIACHTDHDQLELFPKRKFRCDCPTAALSHKCTLHHALEQGNAGNEYNQNFHGVFCRCGREYDAQQERETMIQCLSCEDWYHESCLNLRERPLSRQPTPEPAAEKPTLVDNIVLTNEDDDAHSEASSSGLPPPLITADSYESFVCSTCVRKIPTLQQYAGTSGVLMVVRDTPQQPWKVIGKEPEEDDDVDIHETATVVAGNKRPHPDPSVDGPEAKRPRPSEVYPTPPPIDGHSSPCLAPPLNPAAQGVLSVAPKSDCGVDPQSLGAGDVFLTDGWRERWCKCNSCLPSLSEHPFLLEEEETYEPPEDPDSGLSLEELGLRALQKLPRERAIDGIHAFNEMR</sequence>
<dbReference type="InterPro" id="IPR040204">
    <property type="entry name" value="UBR7"/>
</dbReference>
<dbReference type="SMART" id="SM00249">
    <property type="entry name" value="PHD"/>
    <property type="match status" value="1"/>
</dbReference>
<keyword evidence="1" id="KW-0479">Metal-binding</keyword>
<protein>
    <recommendedName>
        <fullName evidence="6">UBR-type domain-containing protein</fullName>
    </recommendedName>
</protein>
<dbReference type="InterPro" id="IPR047506">
    <property type="entry name" value="UBR7-like_UBR-box"/>
</dbReference>
<feature type="region of interest" description="Disordered" evidence="5">
    <location>
        <begin position="254"/>
        <end position="298"/>
    </location>
</feature>
<feature type="non-terminal residue" evidence="7">
    <location>
        <position position="400"/>
    </location>
</feature>
<evidence type="ECO:0000313" key="8">
    <source>
        <dbReference type="Proteomes" id="UP000186601"/>
    </source>
</evidence>
<dbReference type="GO" id="GO:0061630">
    <property type="term" value="F:ubiquitin protein ligase activity"/>
    <property type="evidence" value="ECO:0007669"/>
    <property type="project" value="InterPro"/>
</dbReference>
<dbReference type="Pfam" id="PF00628">
    <property type="entry name" value="PHD"/>
    <property type="match status" value="1"/>
</dbReference>
<evidence type="ECO:0000313" key="7">
    <source>
        <dbReference type="EMBL" id="PSR73127.1"/>
    </source>
</evidence>
<comment type="caution">
    <text evidence="7">The sequence shown here is derived from an EMBL/GenBank/DDBJ whole genome shotgun (WGS) entry which is preliminary data.</text>
</comment>
<dbReference type="GO" id="GO:0005737">
    <property type="term" value="C:cytoplasm"/>
    <property type="evidence" value="ECO:0007669"/>
    <property type="project" value="TreeGrafter"/>
</dbReference>
<dbReference type="SMART" id="SM00396">
    <property type="entry name" value="ZnF_UBR1"/>
    <property type="match status" value="1"/>
</dbReference>
<keyword evidence="8" id="KW-1185">Reference proteome</keyword>
<dbReference type="InterPro" id="IPR003126">
    <property type="entry name" value="Znf_UBR"/>
</dbReference>
<dbReference type="STRING" id="98765.A0A2R6NL72"/>
<dbReference type="InterPro" id="IPR011011">
    <property type="entry name" value="Znf_FYVE_PHD"/>
</dbReference>
<accession>A0A2R6NL72</accession>
<feature type="compositionally biased region" description="Basic and acidic residues" evidence="5">
    <location>
        <begin position="262"/>
        <end position="278"/>
    </location>
</feature>
<dbReference type="EMBL" id="MLYV02001105">
    <property type="protein sequence ID" value="PSR73127.1"/>
    <property type="molecule type" value="Genomic_DNA"/>
</dbReference>
<dbReference type="InterPro" id="IPR013083">
    <property type="entry name" value="Znf_RING/FYVE/PHD"/>
</dbReference>
<feature type="domain" description="UBR-type" evidence="6">
    <location>
        <begin position="29"/>
        <end position="95"/>
    </location>
</feature>
<dbReference type="AlphaFoldDB" id="A0A2R6NL72"/>
<evidence type="ECO:0000256" key="2">
    <source>
        <dbReference type="ARBA" id="ARBA00022771"/>
    </source>
</evidence>
<dbReference type="PROSITE" id="PS51157">
    <property type="entry name" value="ZF_UBR"/>
    <property type="match status" value="1"/>
</dbReference>
<dbReference type="PANTHER" id="PTHR13513:SF9">
    <property type="entry name" value="E3 UBIQUITIN-PROTEIN LIGASE UBR7-RELATED"/>
    <property type="match status" value="1"/>
</dbReference>
<reference evidence="7 8" key="1">
    <citation type="submission" date="2018-02" db="EMBL/GenBank/DDBJ databases">
        <title>Genome sequence of the basidiomycete white-rot fungus Phlebia centrifuga.</title>
        <authorList>
            <person name="Granchi Z."/>
            <person name="Peng M."/>
            <person name="de Vries R.P."/>
            <person name="Hilden K."/>
            <person name="Makela M.R."/>
            <person name="Grigoriev I."/>
            <person name="Riley R."/>
        </authorList>
    </citation>
    <scope>NUCLEOTIDE SEQUENCE [LARGE SCALE GENOMIC DNA]</scope>
    <source>
        <strain evidence="7 8">FBCC195</strain>
    </source>
</reference>
<dbReference type="Proteomes" id="UP000186601">
    <property type="component" value="Unassembled WGS sequence"/>
</dbReference>
<evidence type="ECO:0000259" key="6">
    <source>
        <dbReference type="PROSITE" id="PS51157"/>
    </source>
</evidence>
<organism evidence="7 8">
    <name type="scientific">Hermanssonia centrifuga</name>
    <dbReference type="NCBI Taxonomy" id="98765"/>
    <lineage>
        <taxon>Eukaryota</taxon>
        <taxon>Fungi</taxon>
        <taxon>Dikarya</taxon>
        <taxon>Basidiomycota</taxon>
        <taxon>Agaricomycotina</taxon>
        <taxon>Agaricomycetes</taxon>
        <taxon>Polyporales</taxon>
        <taxon>Meruliaceae</taxon>
        <taxon>Hermanssonia</taxon>
    </lineage>
</organism>
<evidence type="ECO:0000256" key="5">
    <source>
        <dbReference type="SAM" id="MobiDB-lite"/>
    </source>
</evidence>
<gene>
    <name evidence="7" type="ORF">PHLCEN_2v11029</name>
</gene>